<dbReference type="OrthoDB" id="5476461at2"/>
<dbReference type="RefSeq" id="WP_069918873.1">
    <property type="nucleotide sequence ID" value="NZ_MEHK01000001.1"/>
</dbReference>
<name>A0A1E5PMC9_9ACTN</name>
<evidence type="ECO:0000313" key="1">
    <source>
        <dbReference type="EMBL" id="OEJ30726.1"/>
    </source>
</evidence>
<evidence type="ECO:0000313" key="2">
    <source>
        <dbReference type="Proteomes" id="UP000095705"/>
    </source>
</evidence>
<protein>
    <submittedName>
        <fullName evidence="1">Uncharacterized protein</fullName>
    </submittedName>
</protein>
<dbReference type="STRING" id="36818.BGK67_04645"/>
<comment type="caution">
    <text evidence="1">The sequence shown here is derived from an EMBL/GenBank/DDBJ whole genome shotgun (WGS) entry which is preliminary data.</text>
</comment>
<reference evidence="1 2" key="1">
    <citation type="submission" date="2016-08" db="EMBL/GenBank/DDBJ databases">
        <title>The complete genome of Streptomyces subrutilus 10-1-1.</title>
        <authorList>
            <person name="Chen X."/>
        </authorList>
    </citation>
    <scope>NUCLEOTIDE SEQUENCE [LARGE SCALE GENOMIC DNA]</scope>
    <source>
        <strain evidence="1 2">10-1-1</strain>
    </source>
</reference>
<proteinExistence type="predicted"/>
<gene>
    <name evidence="1" type="ORF">BGK67_04645</name>
</gene>
<dbReference type="EMBL" id="MEHK01000001">
    <property type="protein sequence ID" value="OEJ30726.1"/>
    <property type="molecule type" value="Genomic_DNA"/>
</dbReference>
<sequence>MTGSLPVRAGVRESPARSRRLARLADRLTGRDLTERYLIGLRAWDACLRGEPLQVVLHHAGRVLEPFPAAVVYPDSQTVYAELLLARGATKGAAAELEDVDRR</sequence>
<organism evidence="1 2">
    <name type="scientific">Streptomyces subrutilus</name>
    <dbReference type="NCBI Taxonomy" id="36818"/>
    <lineage>
        <taxon>Bacteria</taxon>
        <taxon>Bacillati</taxon>
        <taxon>Actinomycetota</taxon>
        <taxon>Actinomycetes</taxon>
        <taxon>Kitasatosporales</taxon>
        <taxon>Streptomycetaceae</taxon>
        <taxon>Streptomyces</taxon>
    </lineage>
</organism>
<dbReference type="Proteomes" id="UP000095705">
    <property type="component" value="Unassembled WGS sequence"/>
</dbReference>
<keyword evidence="2" id="KW-1185">Reference proteome</keyword>
<accession>A0A1E5PMC9</accession>
<dbReference type="AlphaFoldDB" id="A0A1E5PMC9"/>